<reference evidence="1 2" key="1">
    <citation type="submission" date="2015-10" db="EMBL/GenBank/DDBJ databases">
        <title>The utility of whole genome sequencing in characterizing Acinetobacter epidemiology and analyzing hospital outbreaks.</title>
        <authorList>
            <person name="Ozer E.A."/>
            <person name="Fitzpatrick M.A."/>
            <person name="Hauser A.R."/>
        </authorList>
    </citation>
    <scope>NUCLEOTIDE SEQUENCE [LARGE SCALE GENOMIC DNA]</scope>
    <source>
        <strain evidence="1 2">ABBL072</strain>
    </source>
</reference>
<sequence length="107" mass="11897">MKLLNIENISVKSDRFIEIAGKKHELKIMSVGEFTQFVKDAREIAASRDPLRELEFAIKVVSSALPDVPVEEIEKLQLPQLQAIVAFVSGQDNDSEEADEAADKEGK</sequence>
<dbReference type="Proteomes" id="UP000051449">
    <property type="component" value="Unassembled WGS sequence"/>
</dbReference>
<dbReference type="EMBL" id="LLGC01000179">
    <property type="protein sequence ID" value="KQE03678.1"/>
    <property type="molecule type" value="Genomic_DNA"/>
</dbReference>
<evidence type="ECO:0000313" key="2">
    <source>
        <dbReference type="Proteomes" id="UP000051449"/>
    </source>
</evidence>
<protein>
    <recommendedName>
        <fullName evidence="3">Phage tail assembly protein</fullName>
    </recommendedName>
</protein>
<evidence type="ECO:0008006" key="3">
    <source>
        <dbReference type="Google" id="ProtNLM"/>
    </source>
</evidence>
<name>A0AAN5WD76_ACIBA</name>
<dbReference type="RefSeq" id="WP_000771526.1">
    <property type="nucleotide sequence ID" value="NZ_CACSGJ010000056.1"/>
</dbReference>
<comment type="caution">
    <text evidence="1">The sequence shown here is derived from an EMBL/GenBank/DDBJ whole genome shotgun (WGS) entry which is preliminary data.</text>
</comment>
<proteinExistence type="predicted"/>
<accession>A0AAN5WD76</accession>
<gene>
    <name evidence="1" type="ORF">APD33_13775</name>
</gene>
<evidence type="ECO:0000313" key="1">
    <source>
        <dbReference type="EMBL" id="KQE03678.1"/>
    </source>
</evidence>
<dbReference type="AlphaFoldDB" id="A0AAN5WD76"/>
<organism evidence="1 2">
    <name type="scientific">Acinetobacter baumannii</name>
    <dbReference type="NCBI Taxonomy" id="470"/>
    <lineage>
        <taxon>Bacteria</taxon>
        <taxon>Pseudomonadati</taxon>
        <taxon>Pseudomonadota</taxon>
        <taxon>Gammaproteobacteria</taxon>
        <taxon>Moraxellales</taxon>
        <taxon>Moraxellaceae</taxon>
        <taxon>Acinetobacter</taxon>
        <taxon>Acinetobacter calcoaceticus/baumannii complex</taxon>
    </lineage>
</organism>